<evidence type="ECO:0000313" key="2">
    <source>
        <dbReference type="EMBL" id="CAD1842546.1"/>
    </source>
</evidence>
<evidence type="ECO:0000256" key="1">
    <source>
        <dbReference type="SAM" id="MobiDB-lite"/>
    </source>
</evidence>
<reference evidence="2" key="1">
    <citation type="submission" date="2020-07" db="EMBL/GenBank/DDBJ databases">
        <authorList>
            <person name="Lin J."/>
        </authorList>
    </citation>
    <scope>NUCLEOTIDE SEQUENCE</scope>
</reference>
<dbReference type="EMBL" id="LR862136">
    <property type="protein sequence ID" value="CAD1842546.1"/>
    <property type="molecule type" value="Genomic_DNA"/>
</dbReference>
<gene>
    <name evidence="2" type="ORF">CB5_LOCUS25757</name>
</gene>
<dbReference type="AlphaFoldDB" id="A0A6V7QI94"/>
<proteinExistence type="predicted"/>
<name>A0A6V7QI94_ANACO</name>
<sequence>MGNPSRPLPTGDFFEPVLLGDGDGRGLPVWNPDLYATLGSPGAAAAMGSCAGAPLGTGLPNLYATRGSPGAAAAMGSCAGAPLGMGLLLRTGRSRDLAEALSAPNPPEGGDGEEAGGTGYLPSVRRGATRSSPRVRDPANISALERAKRRKAILLEGAISSSAKLARKWSSKKVDVFTLDT</sequence>
<organism evidence="2">
    <name type="scientific">Ananas comosus var. bracteatus</name>
    <name type="common">red pineapple</name>
    <dbReference type="NCBI Taxonomy" id="296719"/>
    <lineage>
        <taxon>Eukaryota</taxon>
        <taxon>Viridiplantae</taxon>
        <taxon>Streptophyta</taxon>
        <taxon>Embryophyta</taxon>
        <taxon>Tracheophyta</taxon>
        <taxon>Spermatophyta</taxon>
        <taxon>Magnoliopsida</taxon>
        <taxon>Liliopsida</taxon>
        <taxon>Poales</taxon>
        <taxon>Bromeliaceae</taxon>
        <taxon>Bromelioideae</taxon>
        <taxon>Ananas</taxon>
    </lineage>
</organism>
<feature type="region of interest" description="Disordered" evidence="1">
    <location>
        <begin position="97"/>
        <end position="143"/>
    </location>
</feature>
<protein>
    <submittedName>
        <fullName evidence="2">Uncharacterized protein</fullName>
    </submittedName>
</protein>
<accession>A0A6V7QI94</accession>